<reference evidence="18 19" key="1">
    <citation type="journal article" date="2016" name="Nat. Commun.">
        <title>Thousands of microbial genomes shed light on interconnected biogeochemical processes in an aquifer system.</title>
        <authorList>
            <person name="Anantharaman K."/>
            <person name="Brown C.T."/>
            <person name="Hug L.A."/>
            <person name="Sharon I."/>
            <person name="Castelle C.J."/>
            <person name="Probst A.J."/>
            <person name="Thomas B.C."/>
            <person name="Singh A."/>
            <person name="Wilkins M.J."/>
            <person name="Karaoz U."/>
            <person name="Brodie E.L."/>
            <person name="Williams K.H."/>
            <person name="Hubbard S.S."/>
            <person name="Banfield J.F."/>
        </authorList>
    </citation>
    <scope>NUCLEOTIDE SEQUENCE [LARGE SCALE GENOMIC DNA]</scope>
</reference>
<evidence type="ECO:0000259" key="17">
    <source>
        <dbReference type="PROSITE" id="PS50885"/>
    </source>
</evidence>
<feature type="transmembrane region" description="Helical" evidence="14">
    <location>
        <begin position="296"/>
        <end position="324"/>
    </location>
</feature>
<evidence type="ECO:0000256" key="3">
    <source>
        <dbReference type="ARBA" id="ARBA00012438"/>
    </source>
</evidence>
<dbReference type="PROSITE" id="PS50109">
    <property type="entry name" value="HIS_KIN"/>
    <property type="match status" value="1"/>
</dbReference>
<keyword evidence="8" id="KW-0547">Nucleotide-binding</keyword>
<dbReference type="Pfam" id="PF00512">
    <property type="entry name" value="HisKA"/>
    <property type="match status" value="1"/>
</dbReference>
<feature type="domain" description="HAMP" evidence="17">
    <location>
        <begin position="320"/>
        <end position="372"/>
    </location>
</feature>
<comment type="catalytic activity">
    <reaction evidence="1">
        <text>ATP + protein L-histidine = ADP + protein N-phospho-L-histidine.</text>
        <dbReference type="EC" id="2.7.13.3"/>
    </reaction>
</comment>
<keyword evidence="5" id="KW-0597">Phosphoprotein</keyword>
<evidence type="ECO:0000313" key="18">
    <source>
        <dbReference type="EMBL" id="OGG47589.1"/>
    </source>
</evidence>
<comment type="caution">
    <text evidence="18">The sequence shown here is derived from an EMBL/GenBank/DDBJ whole genome shotgun (WGS) entry which is preliminary data.</text>
</comment>
<dbReference type="EMBL" id="MFKQ01000005">
    <property type="protein sequence ID" value="OGG47589.1"/>
    <property type="molecule type" value="Genomic_DNA"/>
</dbReference>
<dbReference type="InterPro" id="IPR033479">
    <property type="entry name" value="dCache_1"/>
</dbReference>
<dbReference type="AlphaFoldDB" id="A0A1F6CEI3"/>
<dbReference type="SUPFAM" id="SSF158472">
    <property type="entry name" value="HAMP domain-like"/>
    <property type="match status" value="1"/>
</dbReference>
<evidence type="ECO:0000256" key="9">
    <source>
        <dbReference type="ARBA" id="ARBA00022777"/>
    </source>
</evidence>
<keyword evidence="7 14" id="KW-0812">Transmembrane</keyword>
<evidence type="ECO:0000256" key="2">
    <source>
        <dbReference type="ARBA" id="ARBA00004651"/>
    </source>
</evidence>
<dbReference type="CDD" id="cd18773">
    <property type="entry name" value="PDC1_HK_sensor"/>
    <property type="match status" value="1"/>
</dbReference>
<dbReference type="SMART" id="SM00091">
    <property type="entry name" value="PAS"/>
    <property type="match status" value="1"/>
</dbReference>
<evidence type="ECO:0000256" key="4">
    <source>
        <dbReference type="ARBA" id="ARBA00022475"/>
    </source>
</evidence>
<keyword evidence="9" id="KW-0418">Kinase</keyword>
<keyword evidence="4" id="KW-1003">Cell membrane</keyword>
<evidence type="ECO:0000256" key="12">
    <source>
        <dbReference type="ARBA" id="ARBA00023012"/>
    </source>
</evidence>
<dbReference type="Pfam" id="PF00672">
    <property type="entry name" value="HAMP"/>
    <property type="match status" value="1"/>
</dbReference>
<dbReference type="GO" id="GO:0030295">
    <property type="term" value="F:protein kinase activator activity"/>
    <property type="evidence" value="ECO:0007669"/>
    <property type="project" value="TreeGrafter"/>
</dbReference>
<dbReference type="GO" id="GO:0000156">
    <property type="term" value="F:phosphorelay response regulator activity"/>
    <property type="evidence" value="ECO:0007669"/>
    <property type="project" value="TreeGrafter"/>
</dbReference>
<dbReference type="InterPro" id="IPR003660">
    <property type="entry name" value="HAMP_dom"/>
</dbReference>
<dbReference type="Pfam" id="PF02518">
    <property type="entry name" value="HATPase_c"/>
    <property type="match status" value="1"/>
</dbReference>
<evidence type="ECO:0000259" key="15">
    <source>
        <dbReference type="PROSITE" id="PS50109"/>
    </source>
</evidence>
<evidence type="ECO:0000256" key="6">
    <source>
        <dbReference type="ARBA" id="ARBA00022679"/>
    </source>
</evidence>
<dbReference type="InterPro" id="IPR035965">
    <property type="entry name" value="PAS-like_dom_sf"/>
</dbReference>
<evidence type="ECO:0000256" key="13">
    <source>
        <dbReference type="ARBA" id="ARBA00023136"/>
    </source>
</evidence>
<evidence type="ECO:0000256" key="5">
    <source>
        <dbReference type="ARBA" id="ARBA00022553"/>
    </source>
</evidence>
<dbReference type="Gene3D" id="3.30.565.10">
    <property type="entry name" value="Histidine kinase-like ATPase, C-terminal domain"/>
    <property type="match status" value="1"/>
</dbReference>
<dbReference type="Pfam" id="PF00989">
    <property type="entry name" value="PAS"/>
    <property type="match status" value="1"/>
</dbReference>
<gene>
    <name evidence="18" type="ORF">A2671_00230</name>
</gene>
<dbReference type="SMART" id="SM00304">
    <property type="entry name" value="HAMP"/>
    <property type="match status" value="1"/>
</dbReference>
<dbReference type="Gene3D" id="6.10.340.10">
    <property type="match status" value="1"/>
</dbReference>
<keyword evidence="13 14" id="KW-0472">Membrane</keyword>
<evidence type="ECO:0000256" key="10">
    <source>
        <dbReference type="ARBA" id="ARBA00022840"/>
    </source>
</evidence>
<dbReference type="EC" id="2.7.13.3" evidence="3"/>
<dbReference type="PANTHER" id="PTHR42878">
    <property type="entry name" value="TWO-COMPONENT HISTIDINE KINASE"/>
    <property type="match status" value="1"/>
</dbReference>
<evidence type="ECO:0000259" key="16">
    <source>
        <dbReference type="PROSITE" id="PS50112"/>
    </source>
</evidence>
<protein>
    <recommendedName>
        <fullName evidence="3">histidine kinase</fullName>
        <ecNumber evidence="3">2.7.13.3</ecNumber>
    </recommendedName>
</protein>
<evidence type="ECO:0000256" key="11">
    <source>
        <dbReference type="ARBA" id="ARBA00022989"/>
    </source>
</evidence>
<dbReference type="PRINTS" id="PR00344">
    <property type="entry name" value="BCTRLSENSOR"/>
</dbReference>
<dbReference type="InterPro" id="IPR003661">
    <property type="entry name" value="HisK_dim/P_dom"/>
</dbReference>
<keyword evidence="12" id="KW-0902">Two-component regulatory system</keyword>
<evidence type="ECO:0000313" key="19">
    <source>
        <dbReference type="Proteomes" id="UP000178344"/>
    </source>
</evidence>
<dbReference type="SUPFAM" id="SSF55785">
    <property type="entry name" value="PYP-like sensor domain (PAS domain)"/>
    <property type="match status" value="1"/>
</dbReference>
<dbReference type="InterPro" id="IPR036097">
    <property type="entry name" value="HisK_dim/P_sf"/>
</dbReference>
<dbReference type="InterPro" id="IPR004358">
    <property type="entry name" value="Sig_transdc_His_kin-like_C"/>
</dbReference>
<name>A0A1F6CEI3_9BACT</name>
<comment type="subcellular location">
    <subcellularLocation>
        <location evidence="2">Cell membrane</location>
        <topology evidence="2">Multi-pass membrane protein</topology>
    </subcellularLocation>
</comment>
<dbReference type="NCBIfam" id="TIGR00229">
    <property type="entry name" value="sensory_box"/>
    <property type="match status" value="1"/>
</dbReference>
<dbReference type="Proteomes" id="UP000178344">
    <property type="component" value="Unassembled WGS sequence"/>
</dbReference>
<evidence type="ECO:0000256" key="1">
    <source>
        <dbReference type="ARBA" id="ARBA00000085"/>
    </source>
</evidence>
<dbReference type="Gene3D" id="1.10.287.130">
    <property type="match status" value="1"/>
</dbReference>
<accession>A0A1F6CEI3</accession>
<dbReference type="InterPro" id="IPR005467">
    <property type="entry name" value="His_kinase_dom"/>
</dbReference>
<evidence type="ECO:0000256" key="14">
    <source>
        <dbReference type="SAM" id="Phobius"/>
    </source>
</evidence>
<dbReference type="SMART" id="SM00387">
    <property type="entry name" value="HATPase_c"/>
    <property type="match status" value="1"/>
</dbReference>
<dbReference type="GO" id="GO:0005886">
    <property type="term" value="C:plasma membrane"/>
    <property type="evidence" value="ECO:0007669"/>
    <property type="project" value="UniProtKB-SubCell"/>
</dbReference>
<dbReference type="FunFam" id="3.30.565.10:FF:000006">
    <property type="entry name" value="Sensor histidine kinase WalK"/>
    <property type="match status" value="1"/>
</dbReference>
<dbReference type="Pfam" id="PF02743">
    <property type="entry name" value="dCache_1"/>
    <property type="match status" value="1"/>
</dbReference>
<dbReference type="CDD" id="cd00075">
    <property type="entry name" value="HATPase"/>
    <property type="match status" value="1"/>
</dbReference>
<evidence type="ECO:0000256" key="8">
    <source>
        <dbReference type="ARBA" id="ARBA00022741"/>
    </source>
</evidence>
<dbReference type="GO" id="GO:0007234">
    <property type="term" value="P:osmosensory signaling via phosphorelay pathway"/>
    <property type="evidence" value="ECO:0007669"/>
    <property type="project" value="TreeGrafter"/>
</dbReference>
<dbReference type="PANTHER" id="PTHR42878:SF7">
    <property type="entry name" value="SENSOR HISTIDINE KINASE GLRK"/>
    <property type="match status" value="1"/>
</dbReference>
<dbReference type="SUPFAM" id="SSF47384">
    <property type="entry name" value="Homodimeric domain of signal transducing histidine kinase"/>
    <property type="match status" value="1"/>
</dbReference>
<dbReference type="GO" id="GO:0006355">
    <property type="term" value="P:regulation of DNA-templated transcription"/>
    <property type="evidence" value="ECO:0007669"/>
    <property type="project" value="InterPro"/>
</dbReference>
<dbReference type="GO" id="GO:0000155">
    <property type="term" value="F:phosphorelay sensor kinase activity"/>
    <property type="evidence" value="ECO:0007669"/>
    <property type="project" value="InterPro"/>
</dbReference>
<dbReference type="CDD" id="cd00130">
    <property type="entry name" value="PAS"/>
    <property type="match status" value="1"/>
</dbReference>
<keyword evidence="6" id="KW-0808">Transferase</keyword>
<dbReference type="InterPro" id="IPR000014">
    <property type="entry name" value="PAS"/>
</dbReference>
<sequence length="750" mass="81535">MLFNMPKRIPLRTKLIVLFIAIALVPLLAVMLITVNRLQNTERKNAVTHARQVAETASEQIKTFVTAQFSVLESIQALYPLLSKEQRESLVEQVLFLDNAFADLAIVNASGKEVVRKNRIEVIGPNDLRDQSETEKFKAARLSGAYVGPLYLSAGKPFFTLSVALRTADGTFLGDAIAEVDARIMQDVVKNISSIGESVRAYIVNDRGIVIAHPDISLVLAGIDLSSLPPVHSALSGTPINALETYQNELKEDVIGTSIPITLTVDTLGLPTTLTTNWTIVTEQQSAVALRAVRDVVMLALIMIVLALLAASVAAIFIAGRIVAPIEIILRGLKEFGQNNLRYRVEVDSTDETRDLADGFNSMAENLGRSVAALKEERETIAVERNKLALVLSGISDAVIAIDLNTNIITFNTAAERLLDMRAEDAVGKSIDGVLSIKAGTQRLTSRAYCAGSPFQNELISVVGPRGKTSSASLLVNSLATTAGTSLGWIITLHDRTKEEAVETIKREFVSIAAHQLRTPLTAIRWATDLFLRGSGKSTIKQKQLIEQARASTERMVVLVNDLLNVARLEEGRLVANRQPTDLTKLIRECVRHAEPEAKIRNHTLTFIAPKKAMPKFLLDEEAMSLAFQNLIENAIRYTPPGGTITLSVEEKNDDLAIKIADTGVGIPDNQKDRVFTKFFRAKNVVQLETEGSGLGLFITKNIILGHGGTISFVSTEGKGTTFTILLPMKSSPSAPLISPLSTATSHART</sequence>
<keyword evidence="10" id="KW-0067">ATP-binding</keyword>
<keyword evidence="11 14" id="KW-1133">Transmembrane helix</keyword>
<feature type="domain" description="PAS" evidence="16">
    <location>
        <begin position="384"/>
        <end position="437"/>
    </location>
</feature>
<dbReference type="PROSITE" id="PS50885">
    <property type="entry name" value="HAMP"/>
    <property type="match status" value="1"/>
</dbReference>
<dbReference type="GO" id="GO:0005524">
    <property type="term" value="F:ATP binding"/>
    <property type="evidence" value="ECO:0007669"/>
    <property type="project" value="UniProtKB-KW"/>
</dbReference>
<dbReference type="PROSITE" id="PS50112">
    <property type="entry name" value="PAS"/>
    <property type="match status" value="1"/>
</dbReference>
<dbReference type="SUPFAM" id="SSF55874">
    <property type="entry name" value="ATPase domain of HSP90 chaperone/DNA topoisomerase II/histidine kinase"/>
    <property type="match status" value="1"/>
</dbReference>
<dbReference type="Gene3D" id="3.30.450.20">
    <property type="entry name" value="PAS domain"/>
    <property type="match status" value="2"/>
</dbReference>
<dbReference type="CDD" id="cd00082">
    <property type="entry name" value="HisKA"/>
    <property type="match status" value="1"/>
</dbReference>
<dbReference type="InterPro" id="IPR050351">
    <property type="entry name" value="BphY/WalK/GraS-like"/>
</dbReference>
<proteinExistence type="predicted"/>
<feature type="domain" description="Histidine kinase" evidence="15">
    <location>
        <begin position="512"/>
        <end position="731"/>
    </location>
</feature>
<dbReference type="InterPro" id="IPR013767">
    <property type="entry name" value="PAS_fold"/>
</dbReference>
<dbReference type="CDD" id="cd06225">
    <property type="entry name" value="HAMP"/>
    <property type="match status" value="1"/>
</dbReference>
<organism evidence="18 19">
    <name type="scientific">Candidatus Kaiserbacteria bacterium RIFCSPHIGHO2_01_FULL_49_13</name>
    <dbReference type="NCBI Taxonomy" id="1798477"/>
    <lineage>
        <taxon>Bacteria</taxon>
        <taxon>Candidatus Kaiseribacteriota</taxon>
    </lineage>
</organism>
<dbReference type="SMART" id="SM00388">
    <property type="entry name" value="HisKA"/>
    <property type="match status" value="1"/>
</dbReference>
<dbReference type="InterPro" id="IPR003594">
    <property type="entry name" value="HATPase_dom"/>
</dbReference>
<dbReference type="InterPro" id="IPR036890">
    <property type="entry name" value="HATPase_C_sf"/>
</dbReference>
<evidence type="ECO:0000256" key="7">
    <source>
        <dbReference type="ARBA" id="ARBA00022692"/>
    </source>
</evidence>